<dbReference type="GO" id="GO:0000049">
    <property type="term" value="F:tRNA binding"/>
    <property type="evidence" value="ECO:0007669"/>
    <property type="project" value="TreeGrafter"/>
</dbReference>
<evidence type="ECO:0000256" key="2">
    <source>
        <dbReference type="ARBA" id="ARBA00022574"/>
    </source>
</evidence>
<dbReference type="GO" id="GO:0003743">
    <property type="term" value="F:translation initiation factor activity"/>
    <property type="evidence" value="ECO:0007669"/>
    <property type="project" value="UniProtKB-KW"/>
</dbReference>
<protein>
    <submittedName>
        <fullName evidence="7">Eukaryotic translation initiation factor eIF2A, putative</fullName>
    </submittedName>
</protein>
<dbReference type="InterPro" id="IPR013979">
    <property type="entry name" value="TIF_beta_prop-like"/>
</dbReference>
<evidence type="ECO:0000256" key="5">
    <source>
        <dbReference type="SAM" id="MobiDB-lite"/>
    </source>
</evidence>
<evidence type="ECO:0000256" key="3">
    <source>
        <dbReference type="ARBA" id="ARBA00022737"/>
    </source>
</evidence>
<evidence type="ECO:0000256" key="4">
    <source>
        <dbReference type="ARBA" id="ARBA00022917"/>
    </source>
</evidence>
<gene>
    <name evidence="7" type="primary">PmlGA01_130014600</name>
    <name evidence="7" type="ORF">PMLGA01_130014600</name>
</gene>
<keyword evidence="3" id="KW-0677">Repeat</keyword>
<keyword evidence="1 7" id="KW-0396">Initiation factor</keyword>
<feature type="compositionally biased region" description="Low complexity" evidence="5">
    <location>
        <begin position="65"/>
        <end position="84"/>
    </location>
</feature>
<keyword evidence="2" id="KW-0853">WD repeat</keyword>
<dbReference type="GO" id="GO:0043022">
    <property type="term" value="F:ribosome binding"/>
    <property type="evidence" value="ECO:0007669"/>
    <property type="project" value="TreeGrafter"/>
</dbReference>
<dbReference type="PANTHER" id="PTHR13227">
    <property type="entry name" value="EUKARYOTIC TRANSLATION INITIATION FACTOR 2A"/>
    <property type="match status" value="1"/>
</dbReference>
<dbReference type="Pfam" id="PF08662">
    <property type="entry name" value="eIF2A"/>
    <property type="match status" value="1"/>
</dbReference>
<evidence type="ECO:0000259" key="6">
    <source>
        <dbReference type="Pfam" id="PF08662"/>
    </source>
</evidence>
<organism evidence="7 8">
    <name type="scientific">Plasmodium malariae</name>
    <dbReference type="NCBI Taxonomy" id="5858"/>
    <lineage>
        <taxon>Eukaryota</taxon>
        <taxon>Sar</taxon>
        <taxon>Alveolata</taxon>
        <taxon>Apicomplexa</taxon>
        <taxon>Aconoidasida</taxon>
        <taxon>Haemosporida</taxon>
        <taxon>Plasmodiidae</taxon>
        <taxon>Plasmodium</taxon>
        <taxon>Plasmodium (Plasmodium)</taxon>
    </lineage>
</organism>
<name>A0A1C3KEQ0_PLAMA</name>
<feature type="compositionally biased region" description="Basic and acidic residues" evidence="5">
    <location>
        <begin position="93"/>
        <end position="105"/>
    </location>
</feature>
<evidence type="ECO:0000256" key="1">
    <source>
        <dbReference type="ARBA" id="ARBA00022540"/>
    </source>
</evidence>
<reference evidence="7 8" key="1">
    <citation type="submission" date="2016-06" db="EMBL/GenBank/DDBJ databases">
        <authorList>
            <consortium name="Pathogen Informatics"/>
        </authorList>
    </citation>
    <scope>NUCLEOTIDE SEQUENCE [LARGE SCALE GENOMIC DNA]</scope>
    <source>
        <strain evidence="7">PmlGA01</strain>
    </source>
</reference>
<dbReference type="InterPro" id="IPR011387">
    <property type="entry name" value="TIF2A"/>
</dbReference>
<evidence type="ECO:0000313" key="7">
    <source>
        <dbReference type="EMBL" id="SBT72052.1"/>
    </source>
</evidence>
<sequence length="741" mass="85676">MSKEDESNNNLYFLALSKNKVTVYEYNTALSKNIIDDINEEIKKDGEIRNSKVNVLHEEEEDDNNNNSCSNNNNSNHGSNNNDNNRSKPSVGRKNDKSVEDREKNNFNGTPSDNQLKKSVSKFNDFLINRGITIYKEYNDVEIATCTHDYKKIILVRKSKLNVAEIIDMQNKDKEVIYIKTKTQIKRIVTSPRDNYIVLHCQYKPDVVSTNLYVYKISGKLGKKKKKKDKKDEMGENHMEQREWNKIIASNSEGQMNKRVGDGKGETTIAANTNQKTNSHENNDNKEKSESIYYNEMLICERTLKSYSNKNWPFFKWNESESVCVCLNNSQINIYKDNNLSVPADKLKLDNIEYFDLSPDLVNKKGNLLITYEQGSKGNPSVFKIFNMDNLNKHIYSKNFFNSDEIKIKWNKNGTSLLLQIHTQVDKEKQSYYGSSNLYFIDTVTLKDVNIMTNKGLIYDTIWSYNQNKFYVCKGEIPAEIVVHDKNANVSYSYGRHKYNTLKLNCNEKLLLTGGFGNLSGDISIWNTSNKKEITKTKSSCAVICEFFNDGTHFITATTHPRLRVDNNIKIYKYNGLIVSRINFEELYNVIILPFNKIKFQETDATLGTYVDNSHLQFYINKQLGIDSKKTGIYRAPRSTGFIRLNGNLSSKIEKPKSNLPPGCNFVIEEKTYKKKKKKKKNQKKKILIFFEKKKKKKNRQLRRYVILSYLSATVHAFDKMSILLNGFAGIFGIVCMHIYI</sequence>
<feature type="region of interest" description="Disordered" evidence="5">
    <location>
        <begin position="225"/>
        <end position="266"/>
    </location>
</feature>
<keyword evidence="4" id="KW-0648">Protein biosynthesis</keyword>
<dbReference type="AlphaFoldDB" id="A0A1C3KEQ0"/>
<dbReference type="SUPFAM" id="SSF82171">
    <property type="entry name" value="DPP6 N-terminal domain-like"/>
    <property type="match status" value="1"/>
</dbReference>
<dbReference type="VEuPathDB" id="PlasmoDB:PmUG01_13022300"/>
<feature type="compositionally biased region" description="Basic and acidic residues" evidence="5">
    <location>
        <begin position="230"/>
        <end position="245"/>
    </location>
</feature>
<dbReference type="PANTHER" id="PTHR13227:SF0">
    <property type="entry name" value="EUKARYOTIC TRANSLATION INITIATION FACTOR 2A"/>
    <property type="match status" value="1"/>
</dbReference>
<dbReference type="EMBL" id="LT594501">
    <property type="protein sequence ID" value="SBT72052.1"/>
    <property type="molecule type" value="Genomic_DNA"/>
</dbReference>
<dbReference type="Proteomes" id="UP000219799">
    <property type="component" value="Chromosome 13"/>
</dbReference>
<feature type="region of interest" description="Disordered" evidence="5">
    <location>
        <begin position="58"/>
        <end position="116"/>
    </location>
</feature>
<dbReference type="GO" id="GO:0003729">
    <property type="term" value="F:mRNA binding"/>
    <property type="evidence" value="ECO:0007669"/>
    <property type="project" value="TreeGrafter"/>
</dbReference>
<accession>A0A1C3KEQ0</accession>
<proteinExistence type="predicted"/>
<evidence type="ECO:0000313" key="8">
    <source>
        <dbReference type="Proteomes" id="UP000219799"/>
    </source>
</evidence>
<dbReference type="GO" id="GO:0022627">
    <property type="term" value="C:cytosolic small ribosomal subunit"/>
    <property type="evidence" value="ECO:0007669"/>
    <property type="project" value="TreeGrafter"/>
</dbReference>
<feature type="domain" description="Translation initiation factor beta propellor-like" evidence="6">
    <location>
        <begin position="398"/>
        <end position="590"/>
    </location>
</feature>
<feature type="compositionally biased region" description="Polar residues" evidence="5">
    <location>
        <begin position="106"/>
        <end position="116"/>
    </location>
</feature>